<name>A0A834R3D5_SARSC</name>
<organism evidence="2">
    <name type="scientific">Sarcoptes scabiei</name>
    <name type="common">Itch mite</name>
    <name type="synonym">Acarus scabiei</name>
    <dbReference type="NCBI Taxonomy" id="52283"/>
    <lineage>
        <taxon>Eukaryota</taxon>
        <taxon>Metazoa</taxon>
        <taxon>Ecdysozoa</taxon>
        <taxon>Arthropoda</taxon>
        <taxon>Chelicerata</taxon>
        <taxon>Arachnida</taxon>
        <taxon>Acari</taxon>
        <taxon>Acariformes</taxon>
        <taxon>Sarcoptiformes</taxon>
        <taxon>Astigmata</taxon>
        <taxon>Psoroptidia</taxon>
        <taxon>Sarcoptoidea</taxon>
        <taxon>Sarcoptidae</taxon>
        <taxon>Sarcoptinae</taxon>
        <taxon>Sarcoptes</taxon>
    </lineage>
</organism>
<reference evidence="2" key="2">
    <citation type="submission" date="2020-01" db="EMBL/GenBank/DDBJ databases">
        <authorList>
            <person name="Korhonen P.K.K."/>
            <person name="Guangxu M.G."/>
            <person name="Wang T.W."/>
            <person name="Stroehlein A.J.S."/>
            <person name="Young N.D."/>
            <person name="Ang C.-S.A."/>
            <person name="Fernando D.W.F."/>
            <person name="Lu H.L."/>
            <person name="Taylor S.T."/>
            <person name="Ehtesham M.E.M."/>
            <person name="Najaraj S.H.N."/>
            <person name="Harsha G.H.G."/>
            <person name="Madugundu A.M."/>
            <person name="Renuse S.R."/>
            <person name="Holt D.H."/>
            <person name="Pandey A.P."/>
            <person name="Papenfuss A.P."/>
            <person name="Gasser R.B.G."/>
            <person name="Fischer K.F."/>
        </authorList>
    </citation>
    <scope>NUCLEOTIDE SEQUENCE</scope>
    <source>
        <strain evidence="2">SSS_KF_BRIS2020</strain>
    </source>
</reference>
<gene>
    <name evidence="2" type="ORF">SSS_7272</name>
</gene>
<evidence type="ECO:0000313" key="2">
    <source>
        <dbReference type="EMBL" id="KAF7488452.1"/>
    </source>
</evidence>
<evidence type="ECO:0000313" key="3">
    <source>
        <dbReference type="EnsemblMetazoa" id="KAF7488452.1"/>
    </source>
</evidence>
<sequence length="429" mass="48596">MARRKSQNQAAAETHSESDSETPMAKAQKTEMSAEEVLEAHLKDPASTLSGRSLSEYVKLNGLLHKFSDKRSISKFLPVFKFIQTQIEIGLDQLLQEDDEDADSNNNLTDIKKNLKSIENGLSSMNIEMSKISKIFAPKILFQSPMKPNTYAQAVRSTPFQTENSSKTNQLKTIIVKSISESNQIPPAIIDSKVKKIINDSNIKAKIVNIKANKSSVVIKSADDDSKNIENLINKINSHSINGNTFKAYSPKKLDPTVVIKGVSIDNDITTIVSQITKNNSEFDKIVNINDKIKFIFKMKNRNPRLMDVVLRVAPEVFQIISQQLKNNIYIDFQSCRVEYKVIVKQCQRCYQYNHRTLECKNTPICKSCSNEKSPNHHCESNHIRVCINCKNHNVYKNDTNHAPNTEHCPIYLSHIKRVLDQTNFLPSA</sequence>
<dbReference type="Proteomes" id="UP000070412">
    <property type="component" value="Unassembled WGS sequence"/>
</dbReference>
<dbReference type="OrthoDB" id="6437361at2759"/>
<dbReference type="EMBL" id="WVUK01000066">
    <property type="protein sequence ID" value="KAF7488452.1"/>
    <property type="molecule type" value="Genomic_DNA"/>
</dbReference>
<dbReference type="AlphaFoldDB" id="A0A834R3D5"/>
<reference evidence="4" key="1">
    <citation type="journal article" date="2020" name="PLoS Negl. Trop. Dis.">
        <title>High-quality nuclear genome for Sarcoptes scabiei-A critical resource for a neglected parasite.</title>
        <authorList>
            <person name="Korhonen P.K."/>
            <person name="Gasser R.B."/>
            <person name="Ma G."/>
            <person name="Wang T."/>
            <person name="Stroehlein A.J."/>
            <person name="Young N.D."/>
            <person name="Ang C.S."/>
            <person name="Fernando D.D."/>
            <person name="Lu H.C."/>
            <person name="Taylor S."/>
            <person name="Reynolds S.L."/>
            <person name="Mofiz E."/>
            <person name="Najaraj S.H."/>
            <person name="Gowda H."/>
            <person name="Madugundu A."/>
            <person name="Renuse S."/>
            <person name="Holt D."/>
            <person name="Pandey A."/>
            <person name="Papenfuss A.T."/>
            <person name="Fischer K."/>
        </authorList>
    </citation>
    <scope>NUCLEOTIDE SEQUENCE [LARGE SCALE GENOMIC DNA]</scope>
</reference>
<protein>
    <submittedName>
        <fullName evidence="2 3">Uncharacterized protein</fullName>
    </submittedName>
</protein>
<dbReference type="EnsemblMetazoa" id="SSS_7272s_mrna">
    <property type="protein sequence ID" value="KAF7488452.1"/>
    <property type="gene ID" value="SSS_7272"/>
</dbReference>
<accession>A0A834R3D5</accession>
<evidence type="ECO:0000256" key="1">
    <source>
        <dbReference type="SAM" id="MobiDB-lite"/>
    </source>
</evidence>
<proteinExistence type="predicted"/>
<feature type="region of interest" description="Disordered" evidence="1">
    <location>
        <begin position="1"/>
        <end position="36"/>
    </location>
</feature>
<dbReference type="CDD" id="cd00065">
    <property type="entry name" value="FYVE_like_SF"/>
    <property type="match status" value="1"/>
</dbReference>
<keyword evidence="4" id="KW-1185">Reference proteome</keyword>
<evidence type="ECO:0000313" key="4">
    <source>
        <dbReference type="Proteomes" id="UP000070412"/>
    </source>
</evidence>
<reference evidence="3" key="3">
    <citation type="submission" date="2022-06" db="UniProtKB">
        <authorList>
            <consortium name="EnsemblMetazoa"/>
        </authorList>
    </citation>
    <scope>IDENTIFICATION</scope>
</reference>